<name>I3S0A5_LOTJA</name>
<feature type="compositionally biased region" description="Polar residues" evidence="1">
    <location>
        <begin position="11"/>
        <end position="20"/>
    </location>
</feature>
<evidence type="ECO:0000313" key="2">
    <source>
        <dbReference type="EMBL" id="AFK33697.1"/>
    </source>
</evidence>
<evidence type="ECO:0000256" key="1">
    <source>
        <dbReference type="SAM" id="MobiDB-lite"/>
    </source>
</evidence>
<dbReference type="EMBL" id="BT133902">
    <property type="protein sequence ID" value="AFK33697.1"/>
    <property type="molecule type" value="mRNA"/>
</dbReference>
<protein>
    <submittedName>
        <fullName evidence="2">Uncharacterized protein</fullName>
    </submittedName>
</protein>
<accession>I3S0A5</accession>
<organism evidence="2">
    <name type="scientific">Lotus japonicus</name>
    <name type="common">Lotus corniculatus var. japonicus</name>
    <dbReference type="NCBI Taxonomy" id="34305"/>
    <lineage>
        <taxon>Eukaryota</taxon>
        <taxon>Viridiplantae</taxon>
        <taxon>Streptophyta</taxon>
        <taxon>Embryophyta</taxon>
        <taxon>Tracheophyta</taxon>
        <taxon>Spermatophyta</taxon>
        <taxon>Magnoliopsida</taxon>
        <taxon>eudicotyledons</taxon>
        <taxon>Gunneridae</taxon>
        <taxon>Pentapetalae</taxon>
        <taxon>rosids</taxon>
        <taxon>fabids</taxon>
        <taxon>Fabales</taxon>
        <taxon>Fabaceae</taxon>
        <taxon>Papilionoideae</taxon>
        <taxon>50 kb inversion clade</taxon>
        <taxon>NPAAA clade</taxon>
        <taxon>Hologalegina</taxon>
        <taxon>robinioid clade</taxon>
        <taxon>Loteae</taxon>
        <taxon>Lotus</taxon>
    </lineage>
</organism>
<proteinExistence type="evidence at transcript level"/>
<dbReference type="AlphaFoldDB" id="I3S0A5"/>
<feature type="region of interest" description="Disordered" evidence="1">
    <location>
        <begin position="1"/>
        <end position="20"/>
    </location>
</feature>
<sequence length="20" mass="2011">MAHTGSYAMTILSQLGTASA</sequence>
<reference evidence="2" key="1">
    <citation type="submission" date="2012-05" db="EMBL/GenBank/DDBJ databases">
        <authorList>
            <person name="Krishnakumar V."/>
            <person name="Cheung F."/>
            <person name="Xiao Y."/>
            <person name="Chan A."/>
            <person name="Moskal W.A."/>
            <person name="Town C.D."/>
        </authorList>
    </citation>
    <scope>NUCLEOTIDE SEQUENCE</scope>
</reference>